<keyword evidence="2" id="KW-1185">Reference proteome</keyword>
<feature type="non-terminal residue" evidence="1">
    <location>
        <position position="1"/>
    </location>
</feature>
<name>A0ABS7C3E7_9BACL</name>
<evidence type="ECO:0000313" key="1">
    <source>
        <dbReference type="EMBL" id="MBW7455419.1"/>
    </source>
</evidence>
<dbReference type="Proteomes" id="UP001519887">
    <property type="component" value="Unassembled WGS sequence"/>
</dbReference>
<proteinExistence type="predicted"/>
<protein>
    <submittedName>
        <fullName evidence="1">Rhamnulokinase</fullName>
    </submittedName>
</protein>
<sequence>QLTANAIGRPVWAGPVEASAIGNLLVQFQAGGEIGSIEEGKELVKRSFPLQSYEPAEADKWQEAIARYNGLVNKPNEIA</sequence>
<evidence type="ECO:0000313" key="2">
    <source>
        <dbReference type="Proteomes" id="UP001519887"/>
    </source>
</evidence>
<dbReference type="SUPFAM" id="SSF53067">
    <property type="entry name" value="Actin-like ATPase domain"/>
    <property type="match status" value="1"/>
</dbReference>
<gene>
    <name evidence="1" type="ORF">K0U00_15445</name>
</gene>
<organism evidence="1 2">
    <name type="scientific">Paenibacillus sepulcri</name>
    <dbReference type="NCBI Taxonomy" id="359917"/>
    <lineage>
        <taxon>Bacteria</taxon>
        <taxon>Bacillati</taxon>
        <taxon>Bacillota</taxon>
        <taxon>Bacilli</taxon>
        <taxon>Bacillales</taxon>
        <taxon>Paenibacillaceae</taxon>
        <taxon>Paenibacillus</taxon>
    </lineage>
</organism>
<dbReference type="InterPro" id="IPR043129">
    <property type="entry name" value="ATPase_NBD"/>
</dbReference>
<comment type="caution">
    <text evidence="1">The sequence shown here is derived from an EMBL/GenBank/DDBJ whole genome shotgun (WGS) entry which is preliminary data.</text>
</comment>
<dbReference type="EMBL" id="JAHZIK010000360">
    <property type="protein sequence ID" value="MBW7455419.1"/>
    <property type="molecule type" value="Genomic_DNA"/>
</dbReference>
<reference evidence="1 2" key="1">
    <citation type="submission" date="2021-07" db="EMBL/GenBank/DDBJ databases">
        <title>Paenibacillus radiodurans sp. nov., isolated from the southeastern edge of Tengger Desert.</title>
        <authorList>
            <person name="Zhang G."/>
        </authorList>
    </citation>
    <scope>NUCLEOTIDE SEQUENCE [LARGE SCALE GENOMIC DNA]</scope>
    <source>
        <strain evidence="1 2">CCM 7311</strain>
    </source>
</reference>
<accession>A0ABS7C3E7</accession>
<dbReference type="Gene3D" id="3.30.420.40">
    <property type="match status" value="1"/>
</dbReference>